<keyword evidence="2" id="KW-1185">Reference proteome</keyword>
<gene>
    <name evidence="1" type="ORF">Hamer_G029570</name>
</gene>
<name>A0A8J5MNY3_HOMAM</name>
<evidence type="ECO:0000313" key="1">
    <source>
        <dbReference type="EMBL" id="KAG7158404.1"/>
    </source>
</evidence>
<comment type="caution">
    <text evidence="1">The sequence shown here is derived from an EMBL/GenBank/DDBJ whole genome shotgun (WGS) entry which is preliminary data.</text>
</comment>
<proteinExistence type="predicted"/>
<dbReference type="EMBL" id="JAHLQT010035242">
    <property type="protein sequence ID" value="KAG7158404.1"/>
    <property type="molecule type" value="Genomic_DNA"/>
</dbReference>
<reference evidence="1" key="1">
    <citation type="journal article" date="2021" name="Sci. Adv.">
        <title>The American lobster genome reveals insights on longevity, neural, and immune adaptations.</title>
        <authorList>
            <person name="Polinski J.M."/>
            <person name="Zimin A.V."/>
            <person name="Clark K.F."/>
            <person name="Kohn A.B."/>
            <person name="Sadowski N."/>
            <person name="Timp W."/>
            <person name="Ptitsyn A."/>
            <person name="Khanna P."/>
            <person name="Romanova D.Y."/>
            <person name="Williams P."/>
            <person name="Greenwood S.J."/>
            <person name="Moroz L.L."/>
            <person name="Walt D.R."/>
            <person name="Bodnar A.G."/>
        </authorList>
    </citation>
    <scope>NUCLEOTIDE SEQUENCE</scope>
    <source>
        <strain evidence="1">GMGI-L3</strain>
    </source>
</reference>
<dbReference type="Proteomes" id="UP000747542">
    <property type="component" value="Unassembled WGS sequence"/>
</dbReference>
<evidence type="ECO:0008006" key="3">
    <source>
        <dbReference type="Google" id="ProtNLM"/>
    </source>
</evidence>
<dbReference type="AlphaFoldDB" id="A0A8J5MNY3"/>
<protein>
    <recommendedName>
        <fullName evidence="3">Nuclease HARBI1</fullName>
    </recommendedName>
</protein>
<evidence type="ECO:0000313" key="2">
    <source>
        <dbReference type="Proteomes" id="UP000747542"/>
    </source>
</evidence>
<sequence length="108" mass="13049">MPRYREDLDELEEIRMLSLLDNMRKRRFHVRRDPFQYYNEKEFIHRYRLSKDSTREMLTKIRHLLPMSLSRRGIPIPPSLQLLVAMRYMATGNFQITLGDCSDMSQPS</sequence>
<feature type="non-terminal residue" evidence="1">
    <location>
        <position position="108"/>
    </location>
</feature>
<organism evidence="1 2">
    <name type="scientific">Homarus americanus</name>
    <name type="common">American lobster</name>
    <dbReference type="NCBI Taxonomy" id="6706"/>
    <lineage>
        <taxon>Eukaryota</taxon>
        <taxon>Metazoa</taxon>
        <taxon>Ecdysozoa</taxon>
        <taxon>Arthropoda</taxon>
        <taxon>Crustacea</taxon>
        <taxon>Multicrustacea</taxon>
        <taxon>Malacostraca</taxon>
        <taxon>Eumalacostraca</taxon>
        <taxon>Eucarida</taxon>
        <taxon>Decapoda</taxon>
        <taxon>Pleocyemata</taxon>
        <taxon>Astacidea</taxon>
        <taxon>Nephropoidea</taxon>
        <taxon>Nephropidae</taxon>
        <taxon>Homarus</taxon>
    </lineage>
</organism>
<accession>A0A8J5MNY3</accession>